<dbReference type="Gene3D" id="1.25.40.10">
    <property type="entry name" value="Tetratricopeptide repeat domain"/>
    <property type="match status" value="1"/>
</dbReference>
<dbReference type="STRING" id="1302687.SAMN05444267_1002144"/>
<evidence type="ECO:0008006" key="4">
    <source>
        <dbReference type="Google" id="ProtNLM"/>
    </source>
</evidence>
<dbReference type="Proteomes" id="UP000184364">
    <property type="component" value="Unassembled WGS sequence"/>
</dbReference>
<protein>
    <recommendedName>
        <fullName evidence="4">Tetratricopeptide repeat-containing protein</fullName>
    </recommendedName>
</protein>
<feature type="signal peptide" evidence="1">
    <location>
        <begin position="1"/>
        <end position="18"/>
    </location>
</feature>
<keyword evidence="1" id="KW-0732">Signal</keyword>
<evidence type="ECO:0000256" key="1">
    <source>
        <dbReference type="SAM" id="SignalP"/>
    </source>
</evidence>
<dbReference type="SUPFAM" id="SSF48452">
    <property type="entry name" value="TPR-like"/>
    <property type="match status" value="1"/>
</dbReference>
<accession>A0A1M6R0G8</accession>
<evidence type="ECO:0000313" key="2">
    <source>
        <dbReference type="EMBL" id="SHK25817.1"/>
    </source>
</evidence>
<dbReference type="OrthoDB" id="707134at2"/>
<keyword evidence="3" id="KW-1185">Reference proteome</keyword>
<proteinExistence type="predicted"/>
<reference evidence="3" key="1">
    <citation type="submission" date="2016-11" db="EMBL/GenBank/DDBJ databases">
        <authorList>
            <person name="Varghese N."/>
            <person name="Submissions S."/>
        </authorList>
    </citation>
    <scope>NUCLEOTIDE SEQUENCE [LARGE SCALE GENOMIC DNA]</scope>
    <source>
        <strain evidence="3">DSM 26899</strain>
    </source>
</reference>
<sequence length="327" mass="38636">MKKKLSITFLLLSFFSFSQINKLQGSWILDKITYQNGNPLEVNQKMFSSFMEYVFIGNNFKINNQIFKASIDSKTINTDFRKINYKFQEDYLITNEEGDDKNYYFLSKNLFLKKYPEFQPKEINFENNIVFISNEVIKPIFNYNGGTDAYFMKNIPSYSENSSNNNIFKAQFILTKNNKITDIKVINSISKSFDKEFTKSLLSAEKYFINDSGLDLLVEQQFNFFKMFNSFINKDEKKLYKISQEGNKYFEINDFQNAANSYTEINNLNSSVLTNERIRYITNEIYINLGISYLVMKDQEKACKSFRNIGDETNFIVRNYLLIFCHK</sequence>
<dbReference type="RefSeq" id="WP_073290409.1">
    <property type="nucleotide sequence ID" value="NZ_FRAV01000002.1"/>
</dbReference>
<evidence type="ECO:0000313" key="3">
    <source>
        <dbReference type="Proteomes" id="UP000184364"/>
    </source>
</evidence>
<dbReference type="EMBL" id="FRAV01000002">
    <property type="protein sequence ID" value="SHK25817.1"/>
    <property type="molecule type" value="Genomic_DNA"/>
</dbReference>
<dbReference type="AlphaFoldDB" id="A0A1M6R0G8"/>
<gene>
    <name evidence="2" type="ORF">SAMN05444267_1002144</name>
</gene>
<dbReference type="InterPro" id="IPR011990">
    <property type="entry name" value="TPR-like_helical_dom_sf"/>
</dbReference>
<organism evidence="2 3">
    <name type="scientific">Chryseobacterium polytrichastri</name>
    <dbReference type="NCBI Taxonomy" id="1302687"/>
    <lineage>
        <taxon>Bacteria</taxon>
        <taxon>Pseudomonadati</taxon>
        <taxon>Bacteroidota</taxon>
        <taxon>Flavobacteriia</taxon>
        <taxon>Flavobacteriales</taxon>
        <taxon>Weeksellaceae</taxon>
        <taxon>Chryseobacterium group</taxon>
        <taxon>Chryseobacterium</taxon>
    </lineage>
</organism>
<name>A0A1M6R0G8_9FLAO</name>
<feature type="chain" id="PRO_5013065082" description="Tetratricopeptide repeat-containing protein" evidence="1">
    <location>
        <begin position="19"/>
        <end position="327"/>
    </location>
</feature>